<keyword evidence="1 2" id="KW-0238">DNA-binding</keyword>
<evidence type="ECO:0000256" key="1">
    <source>
        <dbReference type="ARBA" id="ARBA00023125"/>
    </source>
</evidence>
<keyword evidence="6" id="KW-1185">Reference proteome</keyword>
<evidence type="ECO:0000256" key="2">
    <source>
        <dbReference type="PROSITE-ProRule" id="PRU01091"/>
    </source>
</evidence>
<keyword evidence="3" id="KW-0812">Transmembrane</keyword>
<evidence type="ECO:0000313" key="6">
    <source>
        <dbReference type="Proteomes" id="UP000223749"/>
    </source>
</evidence>
<keyword evidence="3" id="KW-0472">Membrane</keyword>
<dbReference type="Pfam" id="PF00486">
    <property type="entry name" value="Trans_reg_C"/>
    <property type="match status" value="1"/>
</dbReference>
<dbReference type="GO" id="GO:0006355">
    <property type="term" value="P:regulation of DNA-templated transcription"/>
    <property type="evidence" value="ECO:0007669"/>
    <property type="project" value="InterPro"/>
</dbReference>
<feature type="DNA-binding region" description="OmpR/PhoB-type" evidence="2">
    <location>
        <begin position="1"/>
        <end position="97"/>
    </location>
</feature>
<dbReference type="GO" id="GO:0000160">
    <property type="term" value="P:phosphorelay signal transduction system"/>
    <property type="evidence" value="ECO:0007669"/>
    <property type="project" value="InterPro"/>
</dbReference>
<dbReference type="OrthoDB" id="799930at2"/>
<organism evidence="5 6">
    <name type="scientific">Pedobacter ginsengisoli</name>
    <dbReference type="NCBI Taxonomy" id="363852"/>
    <lineage>
        <taxon>Bacteria</taxon>
        <taxon>Pseudomonadati</taxon>
        <taxon>Bacteroidota</taxon>
        <taxon>Sphingobacteriia</taxon>
        <taxon>Sphingobacteriales</taxon>
        <taxon>Sphingobacteriaceae</taxon>
        <taxon>Pedobacter</taxon>
    </lineage>
</organism>
<dbReference type="SUPFAM" id="SSF46894">
    <property type="entry name" value="C-terminal effector domain of the bipartite response regulators"/>
    <property type="match status" value="1"/>
</dbReference>
<dbReference type="InterPro" id="IPR016032">
    <property type="entry name" value="Sig_transdc_resp-reg_C-effctor"/>
</dbReference>
<evidence type="ECO:0000256" key="3">
    <source>
        <dbReference type="SAM" id="Phobius"/>
    </source>
</evidence>
<feature type="domain" description="OmpR/PhoB-type" evidence="4">
    <location>
        <begin position="1"/>
        <end position="97"/>
    </location>
</feature>
<dbReference type="Proteomes" id="UP000223749">
    <property type="component" value="Chromosome"/>
</dbReference>
<dbReference type="CDD" id="cd00383">
    <property type="entry name" value="trans_reg_C"/>
    <property type="match status" value="1"/>
</dbReference>
<evidence type="ECO:0000259" key="4">
    <source>
        <dbReference type="PROSITE" id="PS51755"/>
    </source>
</evidence>
<gene>
    <name evidence="5" type="ORF">CPT03_17915</name>
</gene>
<accession>A0A2D1U9C8</accession>
<dbReference type="InterPro" id="IPR036388">
    <property type="entry name" value="WH-like_DNA-bd_sf"/>
</dbReference>
<dbReference type="SMART" id="SM00862">
    <property type="entry name" value="Trans_reg_C"/>
    <property type="match status" value="1"/>
</dbReference>
<dbReference type="Gene3D" id="1.10.10.10">
    <property type="entry name" value="Winged helix-like DNA-binding domain superfamily/Winged helix DNA-binding domain"/>
    <property type="match status" value="1"/>
</dbReference>
<name>A0A2D1U9C8_9SPHI</name>
<feature type="transmembrane region" description="Helical" evidence="3">
    <location>
        <begin position="113"/>
        <end position="133"/>
    </location>
</feature>
<evidence type="ECO:0000313" key="5">
    <source>
        <dbReference type="EMBL" id="ATP58209.1"/>
    </source>
</evidence>
<dbReference type="KEGG" id="pgs:CPT03_17915"/>
<dbReference type="PROSITE" id="PS51755">
    <property type="entry name" value="OMPR_PHOB"/>
    <property type="match status" value="1"/>
</dbReference>
<proteinExistence type="predicted"/>
<dbReference type="EMBL" id="CP024091">
    <property type="protein sequence ID" value="ATP58209.1"/>
    <property type="molecule type" value="Genomic_DNA"/>
</dbReference>
<sequence>MVINKHFTINASRNEVLDNRTEKSVRLEPWLMKLLCLLIENHGEIVERSFIIKQLWNDYPGAGEGLNQAISGLRKLLEDDQKKIIETLPKTGYCFHGIIEDIPIKHQARSLKATYIMAGILTVIAILFLVRYYQSTEASISDRLSRKEARDISKIDSIHQAERLKAPKNRK</sequence>
<dbReference type="RefSeq" id="WP_099440114.1">
    <property type="nucleotide sequence ID" value="NZ_CP024091.1"/>
</dbReference>
<dbReference type="InterPro" id="IPR001867">
    <property type="entry name" value="OmpR/PhoB-type_DNA-bd"/>
</dbReference>
<dbReference type="GO" id="GO:0003677">
    <property type="term" value="F:DNA binding"/>
    <property type="evidence" value="ECO:0007669"/>
    <property type="project" value="UniProtKB-UniRule"/>
</dbReference>
<dbReference type="AlphaFoldDB" id="A0A2D1U9C8"/>
<keyword evidence="3" id="KW-1133">Transmembrane helix</keyword>
<protein>
    <recommendedName>
        <fullName evidence="4">OmpR/PhoB-type domain-containing protein</fullName>
    </recommendedName>
</protein>
<reference evidence="5 6" key="1">
    <citation type="submission" date="2017-10" db="EMBL/GenBank/DDBJ databases">
        <title>Whole genome of Pedobacter ginsengisoli T01R-27 isolated from tomato rhizosphere.</title>
        <authorList>
            <person name="Weon H.-Y."/>
            <person name="Lee S.A."/>
            <person name="Sang M.K."/>
            <person name="Song J."/>
        </authorList>
    </citation>
    <scope>NUCLEOTIDE SEQUENCE [LARGE SCALE GENOMIC DNA]</scope>
    <source>
        <strain evidence="5 6">T01R-27</strain>
    </source>
</reference>